<reference evidence="2" key="1">
    <citation type="journal article" date="2011" name="Nature">
        <title>Genome sequence and analysis of the tuber crop potato.</title>
        <authorList>
            <consortium name="The Potato Genome Sequencing Consortium"/>
        </authorList>
    </citation>
    <scope>NUCLEOTIDE SEQUENCE [LARGE SCALE GENOMIC DNA]</scope>
    <source>
        <strain evidence="2">cv. DM1-3 516 R44</strain>
    </source>
</reference>
<reference evidence="1" key="2">
    <citation type="submission" date="2015-06" db="UniProtKB">
        <authorList>
            <consortium name="EnsemblPlants"/>
        </authorList>
    </citation>
    <scope>IDENTIFICATION</scope>
    <source>
        <strain evidence="1">DM1-3 516 R44</strain>
    </source>
</reference>
<evidence type="ECO:0000313" key="2">
    <source>
        <dbReference type="Proteomes" id="UP000011115"/>
    </source>
</evidence>
<keyword evidence="2" id="KW-1185">Reference proteome</keyword>
<dbReference type="EnsemblPlants" id="PGSC0003DMT400085344">
    <property type="protein sequence ID" value="PGSC0003DMT400085344"/>
    <property type="gene ID" value="PGSC0003DMG400034915"/>
</dbReference>
<name>M1D9B0_SOLTU</name>
<dbReference type="AlphaFoldDB" id="M1D9B0"/>
<dbReference type="HOGENOM" id="CLU_2311166_0_0_1"/>
<dbReference type="PaxDb" id="4113-PGSC0003DMT400085344"/>
<sequence>MDRRWDHDPSSGSWFLASATGSWYLHYGPLHGPCEGPRVVKASVVLHLRLVFARSRRRTHPWLVSWTTAHGGFRGSTLEPWWLYLTSTSHSMARVGIHDP</sequence>
<dbReference type="Gramene" id="PGSC0003DMT400085344">
    <property type="protein sequence ID" value="PGSC0003DMT400085344"/>
    <property type="gene ID" value="PGSC0003DMG400034915"/>
</dbReference>
<evidence type="ECO:0000313" key="1">
    <source>
        <dbReference type="EnsemblPlants" id="PGSC0003DMT400085344"/>
    </source>
</evidence>
<proteinExistence type="predicted"/>
<dbReference type="Proteomes" id="UP000011115">
    <property type="component" value="Unassembled WGS sequence"/>
</dbReference>
<dbReference type="InParanoid" id="M1D9B0"/>
<protein>
    <submittedName>
        <fullName evidence="1">Uncharacterized protein</fullName>
    </submittedName>
</protein>
<organism evidence="1 2">
    <name type="scientific">Solanum tuberosum</name>
    <name type="common">Potato</name>
    <dbReference type="NCBI Taxonomy" id="4113"/>
    <lineage>
        <taxon>Eukaryota</taxon>
        <taxon>Viridiplantae</taxon>
        <taxon>Streptophyta</taxon>
        <taxon>Embryophyta</taxon>
        <taxon>Tracheophyta</taxon>
        <taxon>Spermatophyta</taxon>
        <taxon>Magnoliopsida</taxon>
        <taxon>eudicotyledons</taxon>
        <taxon>Gunneridae</taxon>
        <taxon>Pentapetalae</taxon>
        <taxon>asterids</taxon>
        <taxon>lamiids</taxon>
        <taxon>Solanales</taxon>
        <taxon>Solanaceae</taxon>
        <taxon>Solanoideae</taxon>
        <taxon>Solaneae</taxon>
        <taxon>Solanum</taxon>
    </lineage>
</organism>
<accession>M1D9B0</accession>